<comment type="catalytic activity">
    <reaction evidence="1">
        <text>Endonucleolytic cleavage to 5'-phosphomonoester.</text>
        <dbReference type="EC" id="3.1.26.4"/>
    </reaction>
</comment>
<evidence type="ECO:0000256" key="2">
    <source>
        <dbReference type="ARBA" id="ARBA00005300"/>
    </source>
</evidence>
<protein>
    <recommendedName>
        <fullName evidence="3">ribonuclease H</fullName>
        <ecNumber evidence="3">3.1.26.4</ecNumber>
    </recommendedName>
</protein>
<dbReference type="FunFam" id="3.30.420.10:FF:000115">
    <property type="entry name" value="Ribonuclease H"/>
    <property type="match status" value="1"/>
</dbReference>
<dbReference type="GO" id="GO:0046872">
    <property type="term" value="F:metal ion binding"/>
    <property type="evidence" value="ECO:0007669"/>
    <property type="project" value="UniProtKB-KW"/>
</dbReference>
<evidence type="ECO:0000256" key="6">
    <source>
        <dbReference type="ARBA" id="ARBA00022759"/>
    </source>
</evidence>
<dbReference type="CDD" id="cd09280">
    <property type="entry name" value="RNase_HI_eukaryote_like"/>
    <property type="match status" value="1"/>
</dbReference>
<dbReference type="GO" id="GO:0003676">
    <property type="term" value="F:nucleic acid binding"/>
    <property type="evidence" value="ECO:0007669"/>
    <property type="project" value="InterPro"/>
</dbReference>
<evidence type="ECO:0000256" key="7">
    <source>
        <dbReference type="ARBA" id="ARBA00022801"/>
    </source>
</evidence>
<dbReference type="InterPro" id="IPR002156">
    <property type="entry name" value="RNaseH_domain"/>
</dbReference>
<dbReference type="Pfam" id="PF00075">
    <property type="entry name" value="RNase_H"/>
    <property type="match status" value="1"/>
</dbReference>
<evidence type="ECO:0000256" key="5">
    <source>
        <dbReference type="ARBA" id="ARBA00022723"/>
    </source>
</evidence>
<accession>T1IYU8</accession>
<evidence type="ECO:0000256" key="1">
    <source>
        <dbReference type="ARBA" id="ARBA00000077"/>
    </source>
</evidence>
<comment type="similarity">
    <text evidence="2">Belongs to the RNase H family.</text>
</comment>
<dbReference type="PANTHER" id="PTHR10642">
    <property type="entry name" value="RIBONUCLEASE H1"/>
    <property type="match status" value="1"/>
</dbReference>
<dbReference type="STRING" id="126957.T1IYU8"/>
<proteinExistence type="inferred from homology"/>
<dbReference type="PROSITE" id="PS50879">
    <property type="entry name" value="RNASE_H_1"/>
    <property type="match status" value="1"/>
</dbReference>
<dbReference type="Gene3D" id="3.30.420.10">
    <property type="entry name" value="Ribonuclease H-like superfamily/Ribonuclease H"/>
    <property type="match status" value="1"/>
</dbReference>
<evidence type="ECO:0000259" key="8">
    <source>
        <dbReference type="PROSITE" id="PS50879"/>
    </source>
</evidence>
<dbReference type="GO" id="GO:0043137">
    <property type="term" value="P:DNA replication, removal of RNA primer"/>
    <property type="evidence" value="ECO:0007669"/>
    <property type="project" value="TreeGrafter"/>
</dbReference>
<evidence type="ECO:0000256" key="4">
    <source>
        <dbReference type="ARBA" id="ARBA00022722"/>
    </source>
</evidence>
<keyword evidence="6" id="KW-0255">Endonuclease</keyword>
<evidence type="ECO:0000313" key="9">
    <source>
        <dbReference type="EnsemblMetazoa" id="SMAR006416-PA"/>
    </source>
</evidence>
<sequence>MANPVVYIDGACENNGRYGARGRIGVYWGPNDPRNVSEPLIGRQTNNRAEIQAAVRALGQAQTSRLRALTIVTDSQFLINSVTEWMDGWRQNGWITSTGQRVENREDFEALICVLAGINVKWVYVKAHSGNFGNDAADRLAHKGLLKITCNKIAKNVQLKNVIVLVIKNKIVETGGKYAPVIASANFSKT</sequence>
<name>T1IYU8_STRMM</name>
<dbReference type="EnsemblMetazoa" id="SMAR006416-RA">
    <property type="protein sequence ID" value="SMAR006416-PA"/>
    <property type="gene ID" value="SMAR006416"/>
</dbReference>
<dbReference type="HOGENOM" id="CLU_030894_4_4_1"/>
<dbReference type="InterPro" id="IPR050092">
    <property type="entry name" value="RNase_H"/>
</dbReference>
<keyword evidence="7" id="KW-0378">Hydrolase</keyword>
<dbReference type="Proteomes" id="UP000014500">
    <property type="component" value="Unassembled WGS sequence"/>
</dbReference>
<reference evidence="9" key="2">
    <citation type="submission" date="2015-02" db="UniProtKB">
        <authorList>
            <consortium name="EnsemblMetazoa"/>
        </authorList>
    </citation>
    <scope>IDENTIFICATION</scope>
</reference>
<dbReference type="PhylomeDB" id="T1IYU8"/>
<dbReference type="eggNOG" id="KOG3752">
    <property type="taxonomic scope" value="Eukaryota"/>
</dbReference>
<dbReference type="InterPro" id="IPR012337">
    <property type="entry name" value="RNaseH-like_sf"/>
</dbReference>
<dbReference type="EC" id="3.1.26.4" evidence="3"/>
<dbReference type="AlphaFoldDB" id="T1IYU8"/>
<reference evidence="10" key="1">
    <citation type="submission" date="2011-05" db="EMBL/GenBank/DDBJ databases">
        <authorList>
            <person name="Richards S.R."/>
            <person name="Qu J."/>
            <person name="Jiang H."/>
            <person name="Jhangiani S.N."/>
            <person name="Agravi P."/>
            <person name="Goodspeed R."/>
            <person name="Gross S."/>
            <person name="Mandapat C."/>
            <person name="Jackson L."/>
            <person name="Mathew T."/>
            <person name="Pu L."/>
            <person name="Thornton R."/>
            <person name="Saada N."/>
            <person name="Wilczek-Boney K.B."/>
            <person name="Lee S."/>
            <person name="Kovar C."/>
            <person name="Wu Y."/>
            <person name="Scherer S.E."/>
            <person name="Worley K.C."/>
            <person name="Muzny D.M."/>
            <person name="Gibbs R."/>
        </authorList>
    </citation>
    <scope>NUCLEOTIDE SEQUENCE</scope>
    <source>
        <strain evidence="10">Brora</strain>
    </source>
</reference>
<dbReference type="InterPro" id="IPR036397">
    <property type="entry name" value="RNaseH_sf"/>
</dbReference>
<keyword evidence="10" id="KW-1185">Reference proteome</keyword>
<organism evidence="9 10">
    <name type="scientific">Strigamia maritima</name>
    <name type="common">European centipede</name>
    <name type="synonym">Geophilus maritimus</name>
    <dbReference type="NCBI Taxonomy" id="126957"/>
    <lineage>
        <taxon>Eukaryota</taxon>
        <taxon>Metazoa</taxon>
        <taxon>Ecdysozoa</taxon>
        <taxon>Arthropoda</taxon>
        <taxon>Myriapoda</taxon>
        <taxon>Chilopoda</taxon>
        <taxon>Pleurostigmophora</taxon>
        <taxon>Geophilomorpha</taxon>
        <taxon>Linotaeniidae</taxon>
        <taxon>Strigamia</taxon>
    </lineage>
</organism>
<dbReference type="OMA" id="WIYKWTR"/>
<dbReference type="SUPFAM" id="SSF53098">
    <property type="entry name" value="Ribonuclease H-like"/>
    <property type="match status" value="1"/>
</dbReference>
<evidence type="ECO:0000256" key="3">
    <source>
        <dbReference type="ARBA" id="ARBA00012180"/>
    </source>
</evidence>
<keyword evidence="5" id="KW-0479">Metal-binding</keyword>
<dbReference type="GO" id="GO:0004523">
    <property type="term" value="F:RNA-DNA hybrid ribonuclease activity"/>
    <property type="evidence" value="ECO:0007669"/>
    <property type="project" value="UniProtKB-EC"/>
</dbReference>
<dbReference type="PANTHER" id="PTHR10642:SF26">
    <property type="entry name" value="RIBONUCLEASE H1"/>
    <property type="match status" value="1"/>
</dbReference>
<evidence type="ECO:0000313" key="10">
    <source>
        <dbReference type="Proteomes" id="UP000014500"/>
    </source>
</evidence>
<keyword evidence="4" id="KW-0540">Nuclease</keyword>
<dbReference type="EMBL" id="AFFK01020354">
    <property type="status" value="NOT_ANNOTATED_CDS"/>
    <property type="molecule type" value="Genomic_DNA"/>
</dbReference>
<feature type="domain" description="RNase H type-1" evidence="8">
    <location>
        <begin position="1"/>
        <end position="146"/>
    </location>
</feature>